<name>A0A7S8EBG9_9CHLR</name>
<keyword evidence="2" id="KW-0378">Hydrolase</keyword>
<dbReference type="PANTHER" id="PTHR43736">
    <property type="entry name" value="ADP-RIBOSE PYROPHOSPHATASE"/>
    <property type="match status" value="1"/>
</dbReference>
<dbReference type="GO" id="GO:0016787">
    <property type="term" value="F:hydrolase activity"/>
    <property type="evidence" value="ECO:0007669"/>
    <property type="project" value="UniProtKB-KW"/>
</dbReference>
<accession>A0A7S8EBG9</accession>
<dbReference type="SUPFAM" id="SSF55811">
    <property type="entry name" value="Nudix"/>
    <property type="match status" value="1"/>
</dbReference>
<comment type="similarity">
    <text evidence="1">Belongs to the Nudix hydrolase family.</text>
</comment>
<dbReference type="Gene3D" id="3.90.79.10">
    <property type="entry name" value="Nucleoside Triphosphate Pyrophosphohydrolase"/>
    <property type="match status" value="1"/>
</dbReference>
<evidence type="ECO:0000313" key="5">
    <source>
        <dbReference type="Proteomes" id="UP000594468"/>
    </source>
</evidence>
<dbReference type="InterPro" id="IPR000086">
    <property type="entry name" value="NUDIX_hydrolase_dom"/>
</dbReference>
<evidence type="ECO:0000259" key="3">
    <source>
        <dbReference type="PROSITE" id="PS51462"/>
    </source>
</evidence>
<dbReference type="EMBL" id="CP062983">
    <property type="protein sequence ID" value="QPC83876.1"/>
    <property type="molecule type" value="Genomic_DNA"/>
</dbReference>
<feature type="domain" description="Nudix hydrolase" evidence="3">
    <location>
        <begin position="5"/>
        <end position="139"/>
    </location>
</feature>
<protein>
    <submittedName>
        <fullName evidence="4">NUDIX domain-containing protein</fullName>
    </submittedName>
</protein>
<dbReference type="InterPro" id="IPR020084">
    <property type="entry name" value="NUDIX_hydrolase_CS"/>
</dbReference>
<dbReference type="PROSITE" id="PS51462">
    <property type="entry name" value="NUDIX"/>
    <property type="match status" value="1"/>
</dbReference>
<dbReference type="PROSITE" id="PS00893">
    <property type="entry name" value="NUDIX_BOX"/>
    <property type="match status" value="1"/>
</dbReference>
<dbReference type="AlphaFoldDB" id="A0A7S8EBG9"/>
<dbReference type="RefSeq" id="WP_195171940.1">
    <property type="nucleotide sequence ID" value="NZ_CP062983.1"/>
</dbReference>
<keyword evidence="5" id="KW-1185">Reference proteome</keyword>
<dbReference type="PANTHER" id="PTHR43736:SF1">
    <property type="entry name" value="DIHYDRONEOPTERIN TRIPHOSPHATE DIPHOSPHATASE"/>
    <property type="match status" value="1"/>
</dbReference>
<dbReference type="Proteomes" id="UP000594468">
    <property type="component" value="Chromosome"/>
</dbReference>
<evidence type="ECO:0000256" key="1">
    <source>
        <dbReference type="ARBA" id="ARBA00005582"/>
    </source>
</evidence>
<evidence type="ECO:0000256" key="2">
    <source>
        <dbReference type="ARBA" id="ARBA00022801"/>
    </source>
</evidence>
<dbReference type="KEGG" id="pmet:G4Y79_05720"/>
<sequence>MPIGRFIAGIAAVIWRSDQDRYLVLQRASTKDYGAGDWETVTGRVDQGESYITALHREVREEINVDVQIEFVAGVTHFYRGDAMPENELLGVMFACTTPTPDAIQTGIEHDDYAWMTLAEIQATFTADNWMRRLIERVDLMQRLLPDEVRQAIQDEGLEF</sequence>
<evidence type="ECO:0000313" key="4">
    <source>
        <dbReference type="EMBL" id="QPC83876.1"/>
    </source>
</evidence>
<gene>
    <name evidence="4" type="ORF">G4Y79_05720</name>
</gene>
<reference evidence="4 5" key="1">
    <citation type="submission" date="2020-02" db="EMBL/GenBank/DDBJ databases">
        <authorList>
            <person name="Zheng R.K."/>
            <person name="Sun C.M."/>
        </authorList>
    </citation>
    <scope>NUCLEOTIDE SEQUENCE [LARGE SCALE GENOMIC DNA]</scope>
    <source>
        <strain evidence="5">rifampicinis</strain>
    </source>
</reference>
<dbReference type="Pfam" id="PF00293">
    <property type="entry name" value="NUDIX"/>
    <property type="match status" value="1"/>
</dbReference>
<organism evidence="4 5">
    <name type="scientific">Phototrophicus methaneseepsis</name>
    <dbReference type="NCBI Taxonomy" id="2710758"/>
    <lineage>
        <taxon>Bacteria</taxon>
        <taxon>Bacillati</taxon>
        <taxon>Chloroflexota</taxon>
        <taxon>Candidatus Thermofontia</taxon>
        <taxon>Phototrophicales</taxon>
        <taxon>Phototrophicaceae</taxon>
        <taxon>Phototrophicus</taxon>
    </lineage>
</organism>
<proteinExistence type="inferred from homology"/>
<dbReference type="InterPro" id="IPR015797">
    <property type="entry name" value="NUDIX_hydrolase-like_dom_sf"/>
</dbReference>